<evidence type="ECO:0000313" key="23">
    <source>
        <dbReference type="Proteomes" id="UP000078284"/>
    </source>
</evidence>
<keyword evidence="9" id="KW-0436">Ligase</keyword>
<dbReference type="GO" id="GO:0005524">
    <property type="term" value="F:ATP binding"/>
    <property type="evidence" value="ECO:0007669"/>
    <property type="project" value="UniProtKB-KW"/>
</dbReference>
<dbReference type="Gene3D" id="3.20.20.70">
    <property type="entry name" value="Aldolase class I"/>
    <property type="match status" value="1"/>
</dbReference>
<dbReference type="SUPFAM" id="SSF51445">
    <property type="entry name" value="(Trans)glycosidases"/>
    <property type="match status" value="1"/>
</dbReference>
<dbReference type="CDD" id="cd00672">
    <property type="entry name" value="CysRS_core"/>
    <property type="match status" value="1"/>
</dbReference>
<dbReference type="EMBL" id="LUHQ01000003">
    <property type="protein sequence ID" value="OAP06940.1"/>
    <property type="molecule type" value="Genomic_DNA"/>
</dbReference>
<keyword evidence="12" id="KW-0547">Nucleotide-binding</keyword>
<evidence type="ECO:0000256" key="12">
    <source>
        <dbReference type="ARBA" id="ARBA00022741"/>
    </source>
</evidence>
<evidence type="ECO:0000256" key="16">
    <source>
        <dbReference type="ARBA" id="ARBA00023157"/>
    </source>
</evidence>
<evidence type="ECO:0000256" key="6">
    <source>
        <dbReference type="ARBA" id="ARBA00012755"/>
    </source>
</evidence>
<evidence type="ECO:0000256" key="14">
    <source>
        <dbReference type="ARBA" id="ARBA00022833"/>
    </source>
</evidence>
<keyword evidence="15" id="KW-0067">ATP-binding</keyword>
<evidence type="ECO:0000256" key="4">
    <source>
        <dbReference type="ARBA" id="ARBA00004271"/>
    </source>
</evidence>
<dbReference type="EC" id="3.2.1.22" evidence="6 19"/>
<comment type="function">
    <text evidence="18">May regulate leaf (and possibly other organ) development by functioning in cell wall loosening and cell wall expansion.</text>
</comment>
<evidence type="ECO:0000313" key="22">
    <source>
        <dbReference type="EMBL" id="OAP06940.1"/>
    </source>
</evidence>
<comment type="caution">
    <text evidence="22">The sequence shown here is derived from an EMBL/GenBank/DDBJ whole genome shotgun (WGS) entry which is preliminary data.</text>
</comment>
<feature type="domain" description="Alpha galactosidase C-terminal" evidence="21">
    <location>
        <begin position="821"/>
        <end position="896"/>
    </location>
</feature>
<keyword evidence="14" id="KW-0862">Zinc</keyword>
<evidence type="ECO:0000256" key="9">
    <source>
        <dbReference type="ARBA" id="ARBA00022598"/>
    </source>
</evidence>
<dbReference type="GO" id="GO:0004817">
    <property type="term" value="F:cysteine-tRNA ligase activity"/>
    <property type="evidence" value="ECO:0007669"/>
    <property type="project" value="InterPro"/>
</dbReference>
<dbReference type="CDD" id="cd14792">
    <property type="entry name" value="GH27"/>
    <property type="match status" value="1"/>
</dbReference>
<dbReference type="InterPro" id="IPR032678">
    <property type="entry name" value="tRNA-synt_1_cat_dom"/>
</dbReference>
<dbReference type="AlphaFoldDB" id="A0A178VKG9"/>
<dbReference type="GO" id="GO:0006423">
    <property type="term" value="P:cysteinyl-tRNA aminoacylation"/>
    <property type="evidence" value="ECO:0007669"/>
    <property type="project" value="InterPro"/>
</dbReference>
<evidence type="ECO:0000256" key="3">
    <source>
        <dbReference type="ARBA" id="ARBA00004191"/>
    </source>
</evidence>
<comment type="cofactor">
    <cofactor evidence="2">
        <name>Zn(2+)</name>
        <dbReference type="ChEBI" id="CHEBI:29105"/>
    </cofactor>
</comment>
<keyword evidence="17 19" id="KW-0326">Glycosidase</keyword>
<dbReference type="Pfam" id="PF17801">
    <property type="entry name" value="Melibiase_C"/>
    <property type="match status" value="1"/>
</dbReference>
<dbReference type="InterPro" id="IPR015803">
    <property type="entry name" value="Cys-tRNA-ligase"/>
</dbReference>
<dbReference type="InterPro" id="IPR017853">
    <property type="entry name" value="GH"/>
</dbReference>
<dbReference type="Proteomes" id="UP000078284">
    <property type="component" value="Chromosome 3"/>
</dbReference>
<proteinExistence type="inferred from homology"/>
<dbReference type="PANTHER" id="PTHR11452">
    <property type="entry name" value="ALPHA-GALACTOSIDASE/ALPHA-N-ACETYLGALACTOSAMINIDASE"/>
    <property type="match status" value="1"/>
</dbReference>
<dbReference type="InterPro" id="IPR013780">
    <property type="entry name" value="Glyco_hydro_b"/>
</dbReference>
<dbReference type="Gene3D" id="3.40.50.620">
    <property type="entry name" value="HUPs"/>
    <property type="match status" value="2"/>
</dbReference>
<dbReference type="GO" id="GO:0048046">
    <property type="term" value="C:apoplast"/>
    <property type="evidence" value="ECO:0007669"/>
    <property type="project" value="UniProtKB-SubCell"/>
</dbReference>
<name>A0A178VKG9_ARATH</name>
<dbReference type="Gene3D" id="2.60.40.1180">
    <property type="entry name" value="Golgi alpha-mannosidase II"/>
    <property type="match status" value="1"/>
</dbReference>
<dbReference type="GO" id="GO:0005975">
    <property type="term" value="P:carbohydrate metabolic process"/>
    <property type="evidence" value="ECO:0007669"/>
    <property type="project" value="InterPro"/>
</dbReference>
<organism evidence="22 23">
    <name type="scientific">Arabidopsis thaliana</name>
    <name type="common">Mouse-ear cress</name>
    <dbReference type="NCBI Taxonomy" id="3702"/>
    <lineage>
        <taxon>Eukaryota</taxon>
        <taxon>Viridiplantae</taxon>
        <taxon>Streptophyta</taxon>
        <taxon>Embryophyta</taxon>
        <taxon>Tracheophyta</taxon>
        <taxon>Spermatophyta</taxon>
        <taxon>Magnoliopsida</taxon>
        <taxon>eudicotyledons</taxon>
        <taxon>Gunneridae</taxon>
        <taxon>Pentapetalae</taxon>
        <taxon>rosids</taxon>
        <taxon>malvids</taxon>
        <taxon>Brassicales</taxon>
        <taxon>Brassicaceae</taxon>
        <taxon>Camelineae</taxon>
        <taxon>Arabidopsis</taxon>
    </lineage>
</organism>
<feature type="domain" description="tRNA synthetases class I catalytic" evidence="20">
    <location>
        <begin position="25"/>
        <end position="202"/>
    </location>
</feature>
<dbReference type="Gene3D" id="1.20.120.1910">
    <property type="entry name" value="Cysteine-tRNA ligase, C-terminal anti-codon recognition domain"/>
    <property type="match status" value="1"/>
</dbReference>
<evidence type="ECO:0000256" key="15">
    <source>
        <dbReference type="ARBA" id="ARBA00022840"/>
    </source>
</evidence>
<evidence type="ECO:0000256" key="10">
    <source>
        <dbReference type="ARBA" id="ARBA00022723"/>
    </source>
</evidence>
<dbReference type="InterPro" id="IPR000111">
    <property type="entry name" value="Glyco_hydro_27/36_CS"/>
</dbReference>
<evidence type="ECO:0000259" key="20">
    <source>
        <dbReference type="Pfam" id="PF01406"/>
    </source>
</evidence>
<dbReference type="SUPFAM" id="SSF47323">
    <property type="entry name" value="Anticodon-binding domain of a subclass of class I aminoacyl-tRNA synthetases"/>
    <property type="match status" value="1"/>
</dbReference>
<evidence type="ECO:0000256" key="18">
    <source>
        <dbReference type="ARBA" id="ARBA00056259"/>
    </source>
</evidence>
<gene>
    <name evidence="22" type="ordered locus">AXX17_At3g50940</name>
</gene>
<dbReference type="InterPro" id="IPR014729">
    <property type="entry name" value="Rossmann-like_a/b/a_fold"/>
</dbReference>
<keyword evidence="11" id="KW-0732">Signal</keyword>
<dbReference type="PROSITE" id="PS00512">
    <property type="entry name" value="ALPHA_GALACTOSIDASE"/>
    <property type="match status" value="1"/>
</dbReference>
<reference evidence="23" key="1">
    <citation type="journal article" date="2016" name="Proc. Natl. Acad. Sci. U.S.A.">
        <title>Chromosome-level assembly of Arabidopsis thaliana Ler reveals the extent of translocation and inversion polymorphisms.</title>
        <authorList>
            <person name="Zapata L."/>
            <person name="Ding J."/>
            <person name="Willing E.M."/>
            <person name="Hartwig B."/>
            <person name="Bezdan D."/>
            <person name="Jiao W.B."/>
            <person name="Patel V."/>
            <person name="Velikkakam James G."/>
            <person name="Koornneef M."/>
            <person name="Ossowski S."/>
            <person name="Schneeberger K."/>
        </authorList>
    </citation>
    <scope>NUCLEOTIDE SEQUENCE [LARGE SCALE GENOMIC DNA]</scope>
    <source>
        <strain evidence="23">cv. Landsberg erecta</strain>
    </source>
</reference>
<feature type="domain" description="tRNA synthetases class I catalytic" evidence="20">
    <location>
        <begin position="203"/>
        <end position="286"/>
    </location>
</feature>
<evidence type="ECO:0000256" key="5">
    <source>
        <dbReference type="ARBA" id="ARBA00009743"/>
    </source>
</evidence>
<dbReference type="FunFam" id="2.60.40.1180:FF:000008">
    <property type="entry name" value="Alpha-galactosidase"/>
    <property type="match status" value="1"/>
</dbReference>
<dbReference type="GO" id="GO:0046872">
    <property type="term" value="F:metal ion binding"/>
    <property type="evidence" value="ECO:0007669"/>
    <property type="project" value="UniProtKB-KW"/>
</dbReference>
<evidence type="ECO:0000256" key="7">
    <source>
        <dbReference type="ARBA" id="ARBA00022512"/>
    </source>
</evidence>
<sequence>MSEMEVEKPDLTLYNTMTQLKEVYKPMNPGKIGIYVCGITAYDYSHIGHARAAVSFDLLYRYLRHLGYQVTYVRNFTDVDDKAKNCGEKPLDLSNRFCEEYLLDMAALQCLLPTHQPRVSDHMEQIIKMIEKIIENGCGYAVGGDVFFSVDKSPSYGQLSGQRLDHTQAGKRVAVDSRKRNPADFALRKAAKSGEPSWESPWDLKFPHHENEIAQTCAACEDSGVNYWLHNGHVTNNNVKMGKSLNNFFTIRQIAANYHPLALRHFLMSAQYRSPLNYSVSQLESSSDALYSLSPYREEMSGDVGKTQQSAEAKEMIKKVKNALKFINVSISKLKKMQKKQRMSLVVSLVEVEKAVREVLDVLGLLTTLSYGELLKDMKQKALTRAGMGEEEVLQRIEERNMARKSKDFRRSDRIRELLAFKGIFLEDVPGDTVWRPSTPLTKPKSGLGLGMTAITHRGRSRRRSEKTLMVIMKKMKDSVLFLVVGLFSLSILVSQSIAGRVKAPLLQSNTGGLVFSKSFNSIYDTSMYGRLQLNNGLARTPQMGWNSWNFFACNINETVIKETADALVSSGLADLGYIHVNIDDCWSNLLRDSEGQLVPHPETFPSGIKLLADYVHSKGLKLGIYSDAGVFTCEVHPGSLFHEVDDADIFASWGVDYLKYDNCFNLGIKPIERYPPMRDALNATGRSIFYSLCEWGVDDPALWAKEVGNSWRTTDDINDTWASMTTIADLNNKWAAYAGPGGWNDPDMLEIGNGGMTYEEYRGHFSIWALMKAPLLIGCDVRNMTAETLEILSNKEIIAVNQDPLGVQGRKIQANGENDCQQVWSGPLSGDRMVVALWNRCSEPATITASWDMIGLESTISVSVRDLWQHKDVTENTSGSFEAQVDAHDCHMYVLTPQTVSHSDV</sequence>
<dbReference type="ExpressionAtlas" id="A0A178VKG9">
    <property type="expression patterns" value="baseline and differential"/>
</dbReference>
<dbReference type="PRINTS" id="PR00740">
    <property type="entry name" value="GLHYDRLASE27"/>
</dbReference>
<keyword evidence="16 19" id="KW-1015">Disulfide bond</keyword>
<dbReference type="GO" id="GO:0004557">
    <property type="term" value="F:alpha-galactosidase activity"/>
    <property type="evidence" value="ECO:0007669"/>
    <property type="project" value="UniProtKB-EC"/>
</dbReference>
<evidence type="ECO:0000256" key="1">
    <source>
        <dbReference type="ARBA" id="ARBA00001255"/>
    </source>
</evidence>
<dbReference type="FunFam" id="3.20.20.70:FF:000093">
    <property type="entry name" value="Alpha-galactosidase"/>
    <property type="match status" value="1"/>
</dbReference>
<keyword evidence="7" id="KW-0134">Cell wall</keyword>
<dbReference type="InterPro" id="IPR013785">
    <property type="entry name" value="Aldolase_TIM"/>
</dbReference>
<evidence type="ECO:0000256" key="11">
    <source>
        <dbReference type="ARBA" id="ARBA00022729"/>
    </source>
</evidence>
<dbReference type="Pfam" id="PF01406">
    <property type="entry name" value="tRNA-synt_1e"/>
    <property type="match status" value="2"/>
</dbReference>
<evidence type="ECO:0000256" key="17">
    <source>
        <dbReference type="ARBA" id="ARBA00023295"/>
    </source>
</evidence>
<keyword evidence="8" id="KW-0052">Apoplast</keyword>
<accession>A0A178VKG9</accession>
<dbReference type="HAMAP" id="MF_00041">
    <property type="entry name" value="Cys_tRNA_synth"/>
    <property type="match status" value="1"/>
</dbReference>
<evidence type="ECO:0000256" key="2">
    <source>
        <dbReference type="ARBA" id="ARBA00001947"/>
    </source>
</evidence>
<keyword evidence="7" id="KW-0964">Secreted</keyword>
<dbReference type="InterPro" id="IPR009080">
    <property type="entry name" value="tRNAsynth_Ia_anticodon-bd"/>
</dbReference>
<evidence type="ECO:0000256" key="19">
    <source>
        <dbReference type="RuleBase" id="RU361168"/>
    </source>
</evidence>
<dbReference type="InterPro" id="IPR041233">
    <property type="entry name" value="Melibiase_C"/>
</dbReference>
<keyword evidence="10" id="KW-0479">Metal-binding</keyword>
<keyword evidence="13 19" id="KW-0378">Hydrolase</keyword>
<evidence type="ECO:0000256" key="8">
    <source>
        <dbReference type="ARBA" id="ARBA00022523"/>
    </source>
</evidence>
<dbReference type="PANTHER" id="PTHR11452:SF75">
    <property type="entry name" value="ALPHA-GALACTOSIDASE MEL1"/>
    <property type="match status" value="1"/>
</dbReference>
<dbReference type="SUPFAM" id="SSF51011">
    <property type="entry name" value="Glycosyl hydrolase domain"/>
    <property type="match status" value="1"/>
</dbReference>
<comment type="subcellular location">
    <subcellularLocation>
        <location evidence="3">Secreted</location>
        <location evidence="3">Cell wall</location>
    </subcellularLocation>
    <subcellularLocation>
        <location evidence="4">Secreted</location>
        <location evidence="4">Extracellular space</location>
        <location evidence="4">Apoplast</location>
    </subcellularLocation>
</comment>
<evidence type="ECO:0000259" key="21">
    <source>
        <dbReference type="Pfam" id="PF17801"/>
    </source>
</evidence>
<dbReference type="InterPro" id="IPR002241">
    <property type="entry name" value="Glyco_hydro_27"/>
</dbReference>
<comment type="similarity">
    <text evidence="5 19">Belongs to the glycosyl hydrolase 27 family.</text>
</comment>
<dbReference type="SUPFAM" id="SSF52374">
    <property type="entry name" value="Nucleotidylyl transferase"/>
    <property type="match status" value="1"/>
</dbReference>
<comment type="catalytic activity">
    <reaction evidence="1 19">
        <text>Hydrolysis of terminal, non-reducing alpha-D-galactose residues in alpha-D-galactosides, including galactose oligosaccharides, galactomannans and galactolipids.</text>
        <dbReference type="EC" id="3.2.1.22"/>
    </reaction>
</comment>
<evidence type="ECO:0000256" key="13">
    <source>
        <dbReference type="ARBA" id="ARBA00022801"/>
    </source>
</evidence>
<dbReference type="Pfam" id="PF16499">
    <property type="entry name" value="Melibiase_2"/>
    <property type="match status" value="1"/>
</dbReference>
<protein>
    <recommendedName>
        <fullName evidence="6 19">Alpha-galactosidase</fullName>
        <ecNumber evidence="6 19">3.2.1.22</ecNumber>
    </recommendedName>
    <alternativeName>
        <fullName evidence="19">Melibiase</fullName>
    </alternativeName>
</protein>